<dbReference type="Proteomes" id="UP000242792">
    <property type="component" value="Chromosome"/>
</dbReference>
<dbReference type="EMBL" id="CP020121">
    <property type="protein sequence ID" value="AQZ97115.1"/>
    <property type="molecule type" value="Genomic_DNA"/>
</dbReference>
<dbReference type="Gene3D" id="1.25.40.10">
    <property type="entry name" value="Tetratricopeptide repeat domain"/>
    <property type="match status" value="1"/>
</dbReference>
<dbReference type="OrthoDB" id="5405060at2"/>
<gene>
    <name evidence="1" type="ORF">B5M06_01390</name>
</gene>
<dbReference type="SUPFAM" id="SSF48452">
    <property type="entry name" value="TPR-like"/>
    <property type="match status" value="1"/>
</dbReference>
<dbReference type="KEGG" id="cke:B5M06_01390"/>
<organism evidence="1 2">
    <name type="scientific">Comamonas kerstersii</name>
    <dbReference type="NCBI Taxonomy" id="225992"/>
    <lineage>
        <taxon>Bacteria</taxon>
        <taxon>Pseudomonadati</taxon>
        <taxon>Pseudomonadota</taxon>
        <taxon>Betaproteobacteria</taxon>
        <taxon>Burkholderiales</taxon>
        <taxon>Comamonadaceae</taxon>
        <taxon>Comamonas</taxon>
    </lineage>
</organism>
<accession>A0A1V0BB06</accession>
<sequence length="237" mass="26946">MRSHASSTLLQQAQALRDARDWDAALKLYRQGQRQHPEEAAYTWGEIYVLADSGAAAQAVTMAQHLLLQQPRNVDALLVMAYAQLRQHGVFASLEYVDRAMAEAGEHSYVVREYVLALQRAHQPEAALRIAQQYPGLLSPMQHWELQADALAFSVRFADLSTRSEEERFAIADRTLQQYRQLLTQLQYAGAGAEPLYQRVRLNRLQAFHARYAMQELVQEFQALQTEGVSIPDYVMA</sequence>
<reference evidence="1 2" key="1">
    <citation type="submission" date="2017-03" db="EMBL/GenBank/DDBJ databases">
        <title>Rapid Whole Genome Sequencing of Comamonas kerstersii Causing Continuous ambulatory Peritoneal Dialysis-Associated Peritonitis.</title>
        <authorList>
            <person name="Zheng B."/>
        </authorList>
    </citation>
    <scope>NUCLEOTIDE SEQUENCE [LARGE SCALE GENOMIC DNA]</scope>
    <source>
        <strain evidence="1 2">8943</strain>
    </source>
</reference>
<dbReference type="InterPro" id="IPR011990">
    <property type="entry name" value="TPR-like_helical_dom_sf"/>
</dbReference>
<evidence type="ECO:0008006" key="3">
    <source>
        <dbReference type="Google" id="ProtNLM"/>
    </source>
</evidence>
<proteinExistence type="predicted"/>
<name>A0A1V0BB06_9BURK</name>
<evidence type="ECO:0000313" key="1">
    <source>
        <dbReference type="EMBL" id="AQZ97115.1"/>
    </source>
</evidence>
<evidence type="ECO:0000313" key="2">
    <source>
        <dbReference type="Proteomes" id="UP000242792"/>
    </source>
</evidence>
<protein>
    <recommendedName>
        <fullName evidence="3">Tetratricopeptide repeat protein</fullName>
    </recommendedName>
</protein>
<dbReference type="GeneID" id="83037966"/>
<dbReference type="AlphaFoldDB" id="A0A1V0BB06"/>
<dbReference type="RefSeq" id="WP_054066715.1">
    <property type="nucleotide sequence ID" value="NZ_CP020121.1"/>
</dbReference>